<name>A0A164LC57_9NOCA</name>
<organism evidence="1 2">
    <name type="scientific">Nocardia terpenica</name>
    <dbReference type="NCBI Taxonomy" id="455432"/>
    <lineage>
        <taxon>Bacteria</taxon>
        <taxon>Bacillati</taxon>
        <taxon>Actinomycetota</taxon>
        <taxon>Actinomycetes</taxon>
        <taxon>Mycobacteriales</taxon>
        <taxon>Nocardiaceae</taxon>
        <taxon>Nocardia</taxon>
    </lineage>
</organism>
<accession>A0A164LC57</accession>
<sequence length="183" mass="19929">MTTTHDDVTYADRVEAAHLGQVAILASASAGGHQRAIEELDNTDEFQTLASDVIANVLMTAYSRGEDTDAILAHALYHFQGERLPEAVENVAIEARDEGEFDICDCGCGFVAEETYITNVNGGLDILVSKIGGGITGQAYHGEWTYHVTRWGKPLTRPSKFTSRAPMTHRDVAYAVAEYFTEG</sequence>
<evidence type="ECO:0000313" key="2">
    <source>
        <dbReference type="Proteomes" id="UP000076512"/>
    </source>
</evidence>
<proteinExistence type="predicted"/>
<dbReference type="AlphaFoldDB" id="A0A164LC57"/>
<comment type="caution">
    <text evidence="1">The sequence shown here is derived from an EMBL/GenBank/DDBJ whole genome shotgun (WGS) entry which is preliminary data.</text>
</comment>
<dbReference type="Proteomes" id="UP000076512">
    <property type="component" value="Unassembled WGS sequence"/>
</dbReference>
<reference evidence="1 2" key="1">
    <citation type="submission" date="2016-04" db="EMBL/GenBank/DDBJ databases">
        <authorList>
            <person name="Evans L.H."/>
            <person name="Alamgir A."/>
            <person name="Owens N."/>
            <person name="Weber N.D."/>
            <person name="Virtaneva K."/>
            <person name="Barbian K."/>
            <person name="Babar A."/>
            <person name="Rosenke K."/>
        </authorList>
    </citation>
    <scope>NUCLEOTIDE SEQUENCE [LARGE SCALE GENOMIC DNA]</scope>
    <source>
        <strain evidence="1 2">IFM 0406</strain>
    </source>
</reference>
<dbReference type="EMBL" id="LWGR01000009">
    <property type="protein sequence ID" value="KZM72245.1"/>
    <property type="molecule type" value="Genomic_DNA"/>
</dbReference>
<evidence type="ECO:0000313" key="1">
    <source>
        <dbReference type="EMBL" id="KZM72245.1"/>
    </source>
</evidence>
<protein>
    <submittedName>
        <fullName evidence="1">Uncharacterized protein</fullName>
    </submittedName>
</protein>
<gene>
    <name evidence="1" type="ORF">AWN90_36840</name>
</gene>
<keyword evidence="2" id="KW-1185">Reference proteome</keyword>
<dbReference type="STRING" id="455432.AWN90_36840"/>
<dbReference type="RefSeq" id="WP_067592680.1">
    <property type="nucleotide sequence ID" value="NZ_JABMCZ010000001.1"/>
</dbReference>